<protein>
    <submittedName>
        <fullName evidence="2">Uncharacterized protein</fullName>
    </submittedName>
</protein>
<organism evidence="2 3">
    <name type="scientific">Paraburkholderia fungorum</name>
    <dbReference type="NCBI Taxonomy" id="134537"/>
    <lineage>
        <taxon>Bacteria</taxon>
        <taxon>Pseudomonadati</taxon>
        <taxon>Pseudomonadota</taxon>
        <taxon>Betaproteobacteria</taxon>
        <taxon>Burkholderiales</taxon>
        <taxon>Burkholderiaceae</taxon>
        <taxon>Paraburkholderia</taxon>
    </lineage>
</organism>
<comment type="caution">
    <text evidence="2">The sequence shown here is derived from an EMBL/GenBank/DDBJ whole genome shotgun (WGS) entry which is preliminary data.</text>
</comment>
<name>A0AAP5QAQ6_9BURK</name>
<evidence type="ECO:0000313" key="3">
    <source>
        <dbReference type="Proteomes" id="UP001246473"/>
    </source>
</evidence>
<evidence type="ECO:0000313" key="2">
    <source>
        <dbReference type="EMBL" id="MDT8840263.1"/>
    </source>
</evidence>
<gene>
    <name evidence="2" type="ORF">ParKJ_22830</name>
</gene>
<dbReference type="AlphaFoldDB" id="A0AAP5QAQ6"/>
<proteinExistence type="predicted"/>
<sequence length="144" mass="16024">MIARFIRRAKTDTRKRGERETPCPISARAKAKSRQKGGFLREVVGGGENAGPRPSWSQHPVAIVAGICAHARAVVRSNPTIALSRLYIVTQTIIAVSGVLLDWHAFAFARHKPVDDVCNCQNKKKRTHFFTPSSLCRFEITIPF</sequence>
<feature type="region of interest" description="Disordered" evidence="1">
    <location>
        <begin position="9"/>
        <end position="36"/>
    </location>
</feature>
<feature type="compositionally biased region" description="Basic and acidic residues" evidence="1">
    <location>
        <begin position="9"/>
        <end position="21"/>
    </location>
</feature>
<dbReference type="RefSeq" id="WP_315697132.1">
    <property type="nucleotide sequence ID" value="NZ_JANSLM010000008.1"/>
</dbReference>
<accession>A0AAP5QAQ6</accession>
<dbReference type="Proteomes" id="UP001246473">
    <property type="component" value="Unassembled WGS sequence"/>
</dbReference>
<evidence type="ECO:0000256" key="1">
    <source>
        <dbReference type="SAM" id="MobiDB-lite"/>
    </source>
</evidence>
<reference evidence="2" key="1">
    <citation type="submission" date="2022-08" db="EMBL/GenBank/DDBJ databases">
        <authorList>
            <person name="Kim S.-J."/>
        </authorList>
    </citation>
    <scope>NUCLEOTIDE SEQUENCE</scope>
    <source>
        <strain evidence="2">KJ</strain>
    </source>
</reference>
<dbReference type="EMBL" id="JANSLM010000008">
    <property type="protein sequence ID" value="MDT8840263.1"/>
    <property type="molecule type" value="Genomic_DNA"/>
</dbReference>